<dbReference type="EMBL" id="UZAM01017857">
    <property type="protein sequence ID" value="VDP48557.1"/>
    <property type="molecule type" value="Genomic_DNA"/>
</dbReference>
<reference evidence="3" key="1">
    <citation type="submission" date="2016-06" db="UniProtKB">
        <authorList>
            <consortium name="WormBaseParasite"/>
        </authorList>
    </citation>
    <scope>IDENTIFICATION</scope>
</reference>
<evidence type="ECO:0000313" key="2">
    <source>
        <dbReference type="Proteomes" id="UP000270296"/>
    </source>
</evidence>
<dbReference type="GO" id="GO:0030041">
    <property type="term" value="P:actin filament polymerization"/>
    <property type="evidence" value="ECO:0007669"/>
    <property type="project" value="TreeGrafter"/>
</dbReference>
<dbReference type="PANTHER" id="PTHR16091:SF1">
    <property type="entry name" value="TETRATRICOPEPTIDE REPEAT PROTEIN 17"/>
    <property type="match status" value="1"/>
</dbReference>
<name>A0A183J9A7_9BILA</name>
<organism evidence="3">
    <name type="scientific">Soboliphyme baturini</name>
    <dbReference type="NCBI Taxonomy" id="241478"/>
    <lineage>
        <taxon>Eukaryota</taxon>
        <taxon>Metazoa</taxon>
        <taxon>Ecdysozoa</taxon>
        <taxon>Nematoda</taxon>
        <taxon>Enoplea</taxon>
        <taxon>Dorylaimia</taxon>
        <taxon>Dioctophymatida</taxon>
        <taxon>Dioctophymatoidea</taxon>
        <taxon>Soboliphymatidae</taxon>
        <taxon>Soboliphyme</taxon>
    </lineage>
</organism>
<gene>
    <name evidence="1" type="ORF">SBAD_LOCUS12455</name>
</gene>
<dbReference type="InterPro" id="IPR052630">
    <property type="entry name" value="TTC17"/>
</dbReference>
<protein>
    <submittedName>
        <fullName evidence="3">TPR_REGION domain-containing protein</fullName>
    </submittedName>
</protein>
<dbReference type="Proteomes" id="UP000270296">
    <property type="component" value="Unassembled WGS sequence"/>
</dbReference>
<keyword evidence="2" id="KW-1185">Reference proteome</keyword>
<dbReference type="PANTHER" id="PTHR16091">
    <property type="entry name" value="TTC17 PROTEIN"/>
    <property type="match status" value="1"/>
</dbReference>
<dbReference type="GO" id="GO:0005737">
    <property type="term" value="C:cytoplasm"/>
    <property type="evidence" value="ECO:0007669"/>
    <property type="project" value="TreeGrafter"/>
</dbReference>
<evidence type="ECO:0000313" key="1">
    <source>
        <dbReference type="EMBL" id="VDP48557.1"/>
    </source>
</evidence>
<dbReference type="GO" id="GO:0015629">
    <property type="term" value="C:actin cytoskeleton"/>
    <property type="evidence" value="ECO:0007669"/>
    <property type="project" value="TreeGrafter"/>
</dbReference>
<proteinExistence type="predicted"/>
<reference evidence="1 2" key="2">
    <citation type="submission" date="2018-11" db="EMBL/GenBank/DDBJ databases">
        <authorList>
            <consortium name="Pathogen Informatics"/>
        </authorList>
    </citation>
    <scope>NUCLEOTIDE SEQUENCE [LARGE SCALE GENOMIC DNA]</scope>
</reference>
<dbReference type="AlphaFoldDB" id="A0A183J9A7"/>
<dbReference type="WBParaSite" id="SBAD_0001286301-mRNA-1">
    <property type="protein sequence ID" value="SBAD_0001286301-mRNA-1"/>
    <property type="gene ID" value="SBAD_0001286301"/>
</dbReference>
<dbReference type="OrthoDB" id="2115703at2759"/>
<sequence length="258" mass="29134">MVQPHDLVQFLRQEGRVLKAEQAKNQLINQKNIIDTHESQDDPQIESRLMKTDPDCVTAGTPLPLQELFMSTAVPFEHIDIKVETYLGKPRSAPKVLAKEPFCSHYFQLDFSMASFLHLETIANLSKLSCVPERALRDLFFSDWPSPSDFGNAVADALEKHSRSWILYTLASYYWRYVGNGEEAIECLKRALHFSSRKNIVVPLLSLINVLHHGQSKDSTIVVDVALAFNSTVVPLLVTTAHVFAVRIILCKILFSIV</sequence>
<accession>A0A183J9A7</accession>
<evidence type="ECO:0000313" key="3">
    <source>
        <dbReference type="WBParaSite" id="SBAD_0001286301-mRNA-1"/>
    </source>
</evidence>